<evidence type="ECO:0000256" key="2">
    <source>
        <dbReference type="ARBA" id="ARBA00023054"/>
    </source>
</evidence>
<dbReference type="InterPro" id="IPR018612">
    <property type="entry name" value="NSRP1_N"/>
</dbReference>
<dbReference type="InterPro" id="IPR042816">
    <property type="entry name" value="Nsrp1"/>
</dbReference>
<keyword evidence="2" id="KW-0175">Coiled coil</keyword>
<dbReference type="Proteomes" id="UP000275408">
    <property type="component" value="Unassembled WGS sequence"/>
</dbReference>
<dbReference type="EMBL" id="RCHS01001098">
    <property type="protein sequence ID" value="RMX55228.1"/>
    <property type="molecule type" value="Genomic_DNA"/>
</dbReference>
<sequence>MTLVCQASKFLTLTPRPYQDVMLKCMTTEITTHISHTLYMHRYGLIIPSKKTTCKPMMKKPAVFGDDSSDDEERAHKEVNLSLIEESQKKKQMKQTQIEIQKALKEDPTVYEYDAVYEEMEEKKKAASFKVPKKDKKPKYIESLLKAAAARKREFERTVERQVQKEREQEKGEFDDKEAFVTEAYLLKSSLNLRTSLL</sequence>
<gene>
    <name evidence="4" type="ORF">pdam_00021808</name>
</gene>
<accession>A0A3M6UPE8</accession>
<evidence type="ECO:0000259" key="3">
    <source>
        <dbReference type="Pfam" id="PF09745"/>
    </source>
</evidence>
<feature type="domain" description="Nuclear speckle splicing regulatory protein 1 N-terminal" evidence="3">
    <location>
        <begin position="97"/>
        <end position="188"/>
    </location>
</feature>
<dbReference type="GO" id="GO:0000381">
    <property type="term" value="P:regulation of alternative mRNA splicing, via spliceosome"/>
    <property type="evidence" value="ECO:0007669"/>
    <property type="project" value="InterPro"/>
</dbReference>
<dbReference type="PANTHER" id="PTHR31938:SF4">
    <property type="entry name" value="NUCLEAR SPECKLE SPLICING REGULATORY PROTEIN 1"/>
    <property type="match status" value="1"/>
</dbReference>
<name>A0A3M6UPE8_POCDA</name>
<dbReference type="AlphaFoldDB" id="A0A3M6UPE8"/>
<reference evidence="4 5" key="1">
    <citation type="journal article" date="2018" name="Sci. Rep.">
        <title>Comparative analysis of the Pocillopora damicornis genome highlights role of immune system in coral evolution.</title>
        <authorList>
            <person name="Cunning R."/>
            <person name="Bay R.A."/>
            <person name="Gillette P."/>
            <person name="Baker A.C."/>
            <person name="Traylor-Knowles N."/>
        </authorList>
    </citation>
    <scope>NUCLEOTIDE SEQUENCE [LARGE SCALE GENOMIC DNA]</scope>
    <source>
        <strain evidence="4">RSMAS</strain>
        <tissue evidence="4">Whole animal</tissue>
    </source>
</reference>
<proteinExistence type="inferred from homology"/>
<evidence type="ECO:0000313" key="4">
    <source>
        <dbReference type="EMBL" id="RMX55228.1"/>
    </source>
</evidence>
<dbReference type="OrthoDB" id="446635at2759"/>
<dbReference type="STRING" id="46731.A0A3M6UPE8"/>
<organism evidence="4 5">
    <name type="scientific">Pocillopora damicornis</name>
    <name type="common">Cauliflower coral</name>
    <name type="synonym">Millepora damicornis</name>
    <dbReference type="NCBI Taxonomy" id="46731"/>
    <lineage>
        <taxon>Eukaryota</taxon>
        <taxon>Metazoa</taxon>
        <taxon>Cnidaria</taxon>
        <taxon>Anthozoa</taxon>
        <taxon>Hexacorallia</taxon>
        <taxon>Scleractinia</taxon>
        <taxon>Astrocoeniina</taxon>
        <taxon>Pocilloporidae</taxon>
        <taxon>Pocillopora</taxon>
    </lineage>
</organism>
<evidence type="ECO:0000313" key="5">
    <source>
        <dbReference type="Proteomes" id="UP000275408"/>
    </source>
</evidence>
<comment type="similarity">
    <text evidence="1">Belongs to the NSRP1 family.</text>
</comment>
<dbReference type="Pfam" id="PF09745">
    <property type="entry name" value="NSRP1_N"/>
    <property type="match status" value="1"/>
</dbReference>
<protein>
    <recommendedName>
        <fullName evidence="3">Nuclear speckle splicing regulatory protein 1 N-terminal domain-containing protein</fullName>
    </recommendedName>
</protein>
<keyword evidence="5" id="KW-1185">Reference proteome</keyword>
<dbReference type="PANTHER" id="PTHR31938">
    <property type="entry name" value="NUCLEAR SPECKLE SPLICING REGULATORY PROTEIN 1"/>
    <property type="match status" value="1"/>
</dbReference>
<comment type="caution">
    <text evidence="4">The sequence shown here is derived from an EMBL/GenBank/DDBJ whole genome shotgun (WGS) entry which is preliminary data.</text>
</comment>
<evidence type="ECO:0000256" key="1">
    <source>
        <dbReference type="ARBA" id="ARBA00010126"/>
    </source>
</evidence>